<dbReference type="EMBL" id="CP101751">
    <property type="protein sequence ID" value="UUC44181.1"/>
    <property type="molecule type" value="Genomic_DNA"/>
</dbReference>
<gene>
    <name evidence="2" type="ORF">NOX80_11105</name>
</gene>
<keyword evidence="3" id="KW-1185">Reference proteome</keyword>
<protein>
    <submittedName>
        <fullName evidence="2">Uncharacterized protein</fullName>
    </submittedName>
</protein>
<dbReference type="Proteomes" id="UP001059844">
    <property type="component" value="Chromosome"/>
</dbReference>
<evidence type="ECO:0000313" key="3">
    <source>
        <dbReference type="Proteomes" id="UP001059844"/>
    </source>
</evidence>
<feature type="signal peptide" evidence="1">
    <location>
        <begin position="1"/>
        <end position="21"/>
    </location>
</feature>
<evidence type="ECO:0000256" key="1">
    <source>
        <dbReference type="SAM" id="SignalP"/>
    </source>
</evidence>
<dbReference type="RefSeq" id="WP_256549851.1">
    <property type="nucleotide sequence ID" value="NZ_CP101751.1"/>
</dbReference>
<feature type="chain" id="PRO_5047429785" evidence="1">
    <location>
        <begin position="22"/>
        <end position="104"/>
    </location>
</feature>
<proteinExistence type="predicted"/>
<reference evidence="2" key="1">
    <citation type="submission" date="2022-07" db="EMBL/GenBank/DDBJ databases">
        <title>Isolation, identification, and degradation of a PFOSA degrading strain from sewage treatment plant.</title>
        <authorList>
            <person name="Zhang L."/>
            <person name="Huo Y."/>
        </authorList>
    </citation>
    <scope>NUCLEOTIDE SEQUENCE</scope>
    <source>
        <strain evidence="2">C1</strain>
    </source>
</reference>
<name>A0ABY5IRV7_9FLAO</name>
<accession>A0ABY5IRV7</accession>
<keyword evidence="1" id="KW-0732">Signal</keyword>
<evidence type="ECO:0000313" key="2">
    <source>
        <dbReference type="EMBL" id="UUC44181.1"/>
    </source>
</evidence>
<sequence>MKNSKIFAVVAVVLVAGSAFAFFNGEPKPIKKVVNSQVYYHIGENYVPMPSPPSGLTCTPDDKFCTVTLESTGDLPQTFSENDLDNLDPGVTIADQGQANRSWK</sequence>
<organism evidence="2 3">
    <name type="scientific">Flavobacterium cerinum</name>
    <dbReference type="NCBI Taxonomy" id="2502784"/>
    <lineage>
        <taxon>Bacteria</taxon>
        <taxon>Pseudomonadati</taxon>
        <taxon>Bacteroidota</taxon>
        <taxon>Flavobacteriia</taxon>
        <taxon>Flavobacteriales</taxon>
        <taxon>Flavobacteriaceae</taxon>
        <taxon>Flavobacterium</taxon>
    </lineage>
</organism>